<organism evidence="2 3">
    <name type="scientific">Gynuella sunshinyii YC6258</name>
    <dbReference type="NCBI Taxonomy" id="1445510"/>
    <lineage>
        <taxon>Bacteria</taxon>
        <taxon>Pseudomonadati</taxon>
        <taxon>Pseudomonadota</taxon>
        <taxon>Gammaproteobacteria</taxon>
        <taxon>Oceanospirillales</taxon>
        <taxon>Saccharospirillaceae</taxon>
        <taxon>Gynuella</taxon>
    </lineage>
</organism>
<sequence>MRSLIAFMALVSLFACTSSTVLPEQALVEPDLVTRAIELETSLNQRQGLPVPEQQHWFNVIEGHIPVIITAPHATRPLRNGQRRFSDGGGTAALAVVLGELTGAYVIYTTYEGPSDPNYYDDNDFKTQLQKLITTVQPLYILDIHGSHPYRSYDIDLGTMNGHSLLGHQDLLKQLIKRFDMEGISSLSYNRFAASRNETITKFAAAHGIPAIQLEINSTYVTPAEGNVYAQRFSILSQALARFINDSVATNRQP</sequence>
<dbReference type="PROSITE" id="PS51257">
    <property type="entry name" value="PROKAR_LIPOPROTEIN"/>
    <property type="match status" value="1"/>
</dbReference>
<gene>
    <name evidence="2" type="ORF">YC6258_04198</name>
</gene>
<keyword evidence="1" id="KW-0732">Signal</keyword>
<evidence type="ECO:0000256" key="1">
    <source>
        <dbReference type="SAM" id="SignalP"/>
    </source>
</evidence>
<dbReference type="HOGENOM" id="CLU_1004016_0_0_6"/>
<feature type="signal peptide" evidence="1">
    <location>
        <begin position="1"/>
        <end position="23"/>
    </location>
</feature>
<dbReference type="STRING" id="1445510.YC6258_04198"/>
<evidence type="ECO:0000313" key="3">
    <source>
        <dbReference type="Proteomes" id="UP000032266"/>
    </source>
</evidence>
<proteinExistence type="predicted"/>
<evidence type="ECO:0000313" key="2">
    <source>
        <dbReference type="EMBL" id="AJQ96232.1"/>
    </source>
</evidence>
<dbReference type="Gene3D" id="3.40.630.40">
    <property type="entry name" value="Zn-dependent exopeptidases"/>
    <property type="match status" value="1"/>
</dbReference>
<dbReference type="RefSeq" id="WP_044618290.1">
    <property type="nucleotide sequence ID" value="NZ_CP007142.1"/>
</dbReference>
<name>A0A0C5VNH6_9GAMM</name>
<dbReference type="AlphaFoldDB" id="A0A0C5VNH6"/>
<dbReference type="KEGG" id="gsn:YC6258_04198"/>
<protein>
    <recommendedName>
        <fullName evidence="4">N-formylglutamate amidohydrolase</fullName>
    </recommendedName>
</protein>
<evidence type="ECO:0008006" key="4">
    <source>
        <dbReference type="Google" id="ProtNLM"/>
    </source>
</evidence>
<dbReference type="Proteomes" id="UP000032266">
    <property type="component" value="Chromosome"/>
</dbReference>
<dbReference type="EMBL" id="CP007142">
    <property type="protein sequence ID" value="AJQ96232.1"/>
    <property type="molecule type" value="Genomic_DNA"/>
</dbReference>
<dbReference type="SUPFAM" id="SSF53187">
    <property type="entry name" value="Zn-dependent exopeptidases"/>
    <property type="match status" value="1"/>
</dbReference>
<accession>A0A0C5VNH6</accession>
<dbReference type="OrthoDB" id="8581952at2"/>
<keyword evidence="3" id="KW-1185">Reference proteome</keyword>
<reference evidence="2 3" key="1">
    <citation type="submission" date="2014-01" db="EMBL/GenBank/DDBJ databases">
        <title>Full genme sequencing of cellulolytic bacterium Gynuella sunshinyii YC6258T gen. nov., sp. nov.</title>
        <authorList>
            <person name="Khan H."/>
            <person name="Chung E.J."/>
            <person name="Chung Y.R."/>
        </authorList>
    </citation>
    <scope>NUCLEOTIDE SEQUENCE [LARGE SCALE GENOMIC DNA]</scope>
    <source>
        <strain evidence="2 3">YC6258</strain>
    </source>
</reference>
<feature type="chain" id="PRO_5002183762" description="N-formylglutamate amidohydrolase" evidence="1">
    <location>
        <begin position="24"/>
        <end position="254"/>
    </location>
</feature>